<dbReference type="Proteomes" id="UP000297938">
    <property type="component" value="Unassembled WGS sequence"/>
</dbReference>
<organism evidence="1 2">
    <name type="scientific">Carnobacterium divergens</name>
    <name type="common">Lactobacillus divergens</name>
    <dbReference type="NCBI Taxonomy" id="2748"/>
    <lineage>
        <taxon>Bacteria</taxon>
        <taxon>Bacillati</taxon>
        <taxon>Bacillota</taxon>
        <taxon>Bacilli</taxon>
        <taxon>Lactobacillales</taxon>
        <taxon>Carnobacteriaceae</taxon>
        <taxon>Carnobacterium</taxon>
    </lineage>
</organism>
<comment type="caution">
    <text evidence="1">The sequence shown here is derived from an EMBL/GenBank/DDBJ whole genome shotgun (WGS) entry which is preliminary data.</text>
</comment>
<dbReference type="RefSeq" id="WP_135026350.1">
    <property type="nucleotide sequence ID" value="NZ_JBFUWK010000004.1"/>
</dbReference>
<evidence type="ECO:0000313" key="2">
    <source>
        <dbReference type="Proteomes" id="UP000297938"/>
    </source>
</evidence>
<evidence type="ECO:0000313" key="1">
    <source>
        <dbReference type="EMBL" id="TFJ25070.1"/>
    </source>
</evidence>
<protein>
    <submittedName>
        <fullName evidence="1">Uncharacterized protein</fullName>
    </submittedName>
</protein>
<sequence length="194" mass="23691">MKKRTIRFYKPKYVSMLFYKKDNLLIYEWQGDTLELDYLKCQNQLKQLLQQFKINVNHYLSLVNLSKSRYYKTMKNTDDNPITNFKIRLIYLHIKMDYEKVRSQYILTYYILKTNLVSVDQYMQLSTLTKQTIYQLKNRNKRQYRYATYLKLESANEQIQQNILATLKKTDIKRYNDLAPLTIIDFFQNYNLST</sequence>
<name>A0A7Z8CY66_CARDV</name>
<gene>
    <name evidence="1" type="ORF">CKN69_10650</name>
</gene>
<accession>A0A7Z8CY66</accession>
<reference evidence="1 2" key="1">
    <citation type="journal article" date="2018" name="Int. J. Food Microbiol.">
        <title>Growth of Carnobacterium spp. isolated from chilled vacuum-packaged meat under relevant acidic conditions.</title>
        <authorList>
            <person name="Zhang P."/>
            <person name="Badoni M."/>
            <person name="Ganzle M."/>
            <person name="Yang X."/>
        </authorList>
    </citation>
    <scope>NUCLEOTIDE SEQUENCE [LARGE SCALE GENOMIC DNA]</scope>
    <source>
        <strain evidence="1 2">B2</strain>
    </source>
</reference>
<proteinExistence type="predicted"/>
<dbReference type="EMBL" id="NRPP01000017">
    <property type="protein sequence ID" value="TFJ25070.1"/>
    <property type="molecule type" value="Genomic_DNA"/>
</dbReference>
<dbReference type="AlphaFoldDB" id="A0A7Z8CY66"/>